<evidence type="ECO:0000313" key="4">
    <source>
        <dbReference type="Proteomes" id="UP000038010"/>
    </source>
</evidence>
<evidence type="ECO:0000256" key="1">
    <source>
        <dbReference type="SAM" id="MobiDB-lite"/>
    </source>
</evidence>
<evidence type="ECO:0000256" key="2">
    <source>
        <dbReference type="SAM" id="SignalP"/>
    </source>
</evidence>
<name>A0A0N1H816_9EURO</name>
<comment type="caution">
    <text evidence="3">The sequence shown here is derived from an EMBL/GenBank/DDBJ whole genome shotgun (WGS) entry which is preliminary data.</text>
</comment>
<feature type="compositionally biased region" description="Low complexity" evidence="1">
    <location>
        <begin position="234"/>
        <end position="248"/>
    </location>
</feature>
<feature type="chain" id="PRO_5005873147" evidence="2">
    <location>
        <begin position="23"/>
        <end position="308"/>
    </location>
</feature>
<sequence>MLFALPPSLLLLISTAAFTAAGQQHPHPRELDPDFKYFPEYEHILRRDLAIRRKLQWQMPIGVQKMGVDPGEKFYLDYWIFDPEPAFSHNASQQAQLGGCMRAHLGPSDSVNNEAQNREARTPVPIDLIVAARAARRVRPYRMLATGTLGVVQPARHAGRYWVTALTDRMDATVGDVAGMGMLAFKISTSAPPVAIGTTTVTSYTTITPSNSVPTVVATTIVVINTITATLPDPGTTTETARSTATTTVCPDQPAVSSELWPPTARSAQQRYIKHQFWNGVRDESSTWRVSDGILRVQGFPSGWLLPD</sequence>
<dbReference type="OrthoDB" id="2426396at2759"/>
<feature type="region of interest" description="Disordered" evidence="1">
    <location>
        <begin position="234"/>
        <end position="259"/>
    </location>
</feature>
<feature type="signal peptide" evidence="2">
    <location>
        <begin position="1"/>
        <end position="22"/>
    </location>
</feature>
<keyword evidence="2" id="KW-0732">Signal</keyword>
<dbReference type="GeneID" id="28735111"/>
<keyword evidence="4" id="KW-1185">Reference proteome</keyword>
<protein>
    <submittedName>
        <fullName evidence="3">Uncharacterized protein</fullName>
    </submittedName>
</protein>
<evidence type="ECO:0000313" key="3">
    <source>
        <dbReference type="EMBL" id="KPI37933.1"/>
    </source>
</evidence>
<dbReference type="STRING" id="1664694.A0A0N1H816"/>
<dbReference type="EMBL" id="LFJN01000021">
    <property type="protein sequence ID" value="KPI37933.1"/>
    <property type="molecule type" value="Genomic_DNA"/>
</dbReference>
<accession>A0A0N1H816</accession>
<dbReference type="Proteomes" id="UP000038010">
    <property type="component" value="Unassembled WGS sequence"/>
</dbReference>
<reference evidence="3 4" key="1">
    <citation type="submission" date="2015-06" db="EMBL/GenBank/DDBJ databases">
        <title>Draft genome of the ant-associated black yeast Phialophora attae CBS 131958.</title>
        <authorList>
            <person name="Moreno L.F."/>
            <person name="Stielow B.J."/>
            <person name="de Hoog S."/>
            <person name="Vicente V.A."/>
            <person name="Weiss V.A."/>
            <person name="de Vries M."/>
            <person name="Cruz L.M."/>
            <person name="Souza E.M."/>
        </authorList>
    </citation>
    <scope>NUCLEOTIDE SEQUENCE [LARGE SCALE GENOMIC DNA]</scope>
    <source>
        <strain evidence="3 4">CBS 131958</strain>
    </source>
</reference>
<proteinExistence type="predicted"/>
<dbReference type="AlphaFoldDB" id="A0A0N1H816"/>
<dbReference type="VEuPathDB" id="FungiDB:AB675_3200"/>
<organism evidence="3 4">
    <name type="scientific">Cyphellophora attinorum</name>
    <dbReference type="NCBI Taxonomy" id="1664694"/>
    <lineage>
        <taxon>Eukaryota</taxon>
        <taxon>Fungi</taxon>
        <taxon>Dikarya</taxon>
        <taxon>Ascomycota</taxon>
        <taxon>Pezizomycotina</taxon>
        <taxon>Eurotiomycetes</taxon>
        <taxon>Chaetothyriomycetidae</taxon>
        <taxon>Chaetothyriales</taxon>
        <taxon>Cyphellophoraceae</taxon>
        <taxon>Cyphellophora</taxon>
    </lineage>
</organism>
<gene>
    <name evidence="3" type="ORF">AB675_3200</name>
</gene>
<dbReference type="RefSeq" id="XP_017997896.1">
    <property type="nucleotide sequence ID" value="XM_018143231.1"/>
</dbReference>